<proteinExistence type="predicted"/>
<accession>A0ABP7X5H0</accession>
<name>A0ABP7X5H0_9GAMM</name>
<protein>
    <submittedName>
        <fullName evidence="1">Uncharacterized protein</fullName>
    </submittedName>
</protein>
<sequence length="148" mass="16727">MSEFVFSSTVALERELDGSDEGFHRYFYALYNCSPDQDNAINQNRQRLQEEYPDKAVAVGKYFVLWGEAAAKALRSYYSELAANESLDDDFRGYANGRLQAIERRHLTSQGLSVPIDLSEGQLSKDDYLDFYTCIALSNGQVVVKATK</sequence>
<evidence type="ECO:0000313" key="2">
    <source>
        <dbReference type="Proteomes" id="UP001500392"/>
    </source>
</evidence>
<dbReference type="RefSeq" id="WP_344938405.1">
    <property type="nucleotide sequence ID" value="NZ_BAABDM010000010.1"/>
</dbReference>
<gene>
    <name evidence="1" type="ORF">GCM10022414_34190</name>
</gene>
<evidence type="ECO:0000313" key="1">
    <source>
        <dbReference type="EMBL" id="GAA4104960.1"/>
    </source>
</evidence>
<dbReference type="EMBL" id="BAABDM010000010">
    <property type="protein sequence ID" value="GAA4104960.1"/>
    <property type="molecule type" value="Genomic_DNA"/>
</dbReference>
<organism evidence="1 2">
    <name type="scientific">Zhongshania borealis</name>
    <dbReference type="NCBI Taxonomy" id="889488"/>
    <lineage>
        <taxon>Bacteria</taxon>
        <taxon>Pseudomonadati</taxon>
        <taxon>Pseudomonadota</taxon>
        <taxon>Gammaproteobacteria</taxon>
        <taxon>Cellvibrionales</taxon>
        <taxon>Spongiibacteraceae</taxon>
        <taxon>Zhongshania</taxon>
    </lineage>
</organism>
<comment type="caution">
    <text evidence="1">The sequence shown here is derived from an EMBL/GenBank/DDBJ whole genome shotgun (WGS) entry which is preliminary data.</text>
</comment>
<reference evidence="2" key="1">
    <citation type="journal article" date="2019" name="Int. J. Syst. Evol. Microbiol.">
        <title>The Global Catalogue of Microorganisms (GCM) 10K type strain sequencing project: providing services to taxonomists for standard genome sequencing and annotation.</title>
        <authorList>
            <consortium name="The Broad Institute Genomics Platform"/>
            <consortium name="The Broad Institute Genome Sequencing Center for Infectious Disease"/>
            <person name="Wu L."/>
            <person name="Ma J."/>
        </authorList>
    </citation>
    <scope>NUCLEOTIDE SEQUENCE [LARGE SCALE GENOMIC DNA]</scope>
    <source>
        <strain evidence="2">JCM 17304</strain>
    </source>
</reference>
<keyword evidence="2" id="KW-1185">Reference proteome</keyword>
<dbReference type="Proteomes" id="UP001500392">
    <property type="component" value="Unassembled WGS sequence"/>
</dbReference>